<accession>A0A0F9XK71</accession>
<dbReference type="Gene3D" id="3.90.550.10">
    <property type="entry name" value="Spore Coat Polysaccharide Biosynthesis Protein SpsA, Chain A"/>
    <property type="match status" value="1"/>
</dbReference>
<sequence>MTDSAAGPASRWARLWGAYRMRLKRRRLLWRGLRSRHQLGASSGQGAIPPDGVLAFVVLRNEAARLPYFLQHYRDLGVAHFLIVDNGSDDGSADLLAAQPDVTLWQTSASYRGSRFGLDWLNWLLWRHGHGRWCLTVDADELLVYDQMEKGKLPALAGQLERVGRVGFGTLMLDMFPKGPLGAQAYVPGDDPSRILNWFDAGPYRAVRQWPLNNLWVQGGARERMFFADKPSQSPTLNKIPLVRWNRRYVYVNSTHSLLPPALNDLYDGPGAETPSGVLLHSKFLPEIVAKSLQEKARGQHFHTPEQFDGYYDQIADAPDLWHAGAQRYTGPADLEACCLMRSPWG</sequence>
<dbReference type="SUPFAM" id="SSF53448">
    <property type="entry name" value="Nucleotide-diphospho-sugar transferases"/>
    <property type="match status" value="1"/>
</dbReference>
<dbReference type="CDD" id="cd00761">
    <property type="entry name" value="Glyco_tranf_GTA_type"/>
    <property type="match status" value="1"/>
</dbReference>
<organism evidence="1">
    <name type="scientific">marine sediment metagenome</name>
    <dbReference type="NCBI Taxonomy" id="412755"/>
    <lineage>
        <taxon>unclassified sequences</taxon>
        <taxon>metagenomes</taxon>
        <taxon>ecological metagenomes</taxon>
    </lineage>
</organism>
<proteinExistence type="predicted"/>
<dbReference type="AlphaFoldDB" id="A0A0F9XK71"/>
<protein>
    <submittedName>
        <fullName evidence="1">Uncharacterized protein</fullName>
    </submittedName>
</protein>
<dbReference type="EMBL" id="LAZR01000045">
    <property type="protein sequence ID" value="KKN99681.1"/>
    <property type="molecule type" value="Genomic_DNA"/>
</dbReference>
<reference evidence="1" key="1">
    <citation type="journal article" date="2015" name="Nature">
        <title>Complex archaea that bridge the gap between prokaryotes and eukaryotes.</title>
        <authorList>
            <person name="Spang A."/>
            <person name="Saw J.H."/>
            <person name="Jorgensen S.L."/>
            <person name="Zaremba-Niedzwiedzka K."/>
            <person name="Martijn J."/>
            <person name="Lind A.E."/>
            <person name="van Eijk R."/>
            <person name="Schleper C."/>
            <person name="Guy L."/>
            <person name="Ettema T.J."/>
        </authorList>
    </citation>
    <scope>NUCLEOTIDE SEQUENCE</scope>
</reference>
<dbReference type="Pfam" id="PF13704">
    <property type="entry name" value="Glyco_tranf_2_4"/>
    <property type="match status" value="1"/>
</dbReference>
<evidence type="ECO:0000313" key="1">
    <source>
        <dbReference type="EMBL" id="KKN99681.1"/>
    </source>
</evidence>
<dbReference type="InterPro" id="IPR029044">
    <property type="entry name" value="Nucleotide-diphossugar_trans"/>
</dbReference>
<gene>
    <name evidence="1" type="ORF">LCGC14_0134270</name>
</gene>
<name>A0A0F9XK71_9ZZZZ</name>
<comment type="caution">
    <text evidence="1">The sequence shown here is derived from an EMBL/GenBank/DDBJ whole genome shotgun (WGS) entry which is preliminary data.</text>
</comment>